<dbReference type="SUPFAM" id="SSF47699">
    <property type="entry name" value="Bifunctional inhibitor/lipid-transfer protein/seed storage 2S albumin"/>
    <property type="match status" value="1"/>
</dbReference>
<dbReference type="SMART" id="SM00499">
    <property type="entry name" value="AAI"/>
    <property type="match status" value="1"/>
</dbReference>
<keyword evidence="2" id="KW-0964">Secreted</keyword>
<dbReference type="PANTHER" id="PTHR35501">
    <property type="entry name" value="PROTEIN YY1"/>
    <property type="match status" value="1"/>
</dbReference>
<feature type="signal peptide" evidence="4">
    <location>
        <begin position="1"/>
        <end position="32"/>
    </location>
</feature>
<dbReference type="InterPro" id="IPR016140">
    <property type="entry name" value="Bifunc_inhib/LTP/seed_store"/>
</dbReference>
<comment type="caution">
    <text evidence="6">The sequence shown here is derived from an EMBL/GenBank/DDBJ whole genome shotgun (WGS) entry which is preliminary data.</text>
</comment>
<evidence type="ECO:0000256" key="1">
    <source>
        <dbReference type="ARBA" id="ARBA00004613"/>
    </source>
</evidence>
<dbReference type="InterPro" id="IPR044741">
    <property type="entry name" value="NsLTP-like"/>
</dbReference>
<sequence length="167" mass="17776">MAAIKSLVSLSSQSALLFLLMALAVQTQTAHAQSCAAELSNLNRCAPYVLPGTAATTPSPECCGALEAVRHDCLCSTLRISSRLPSQCNLPPITCACLAAVRRSRYVCPGRVDVIKIIFGESFRLVHRLDLKEAESVGSQIAGVGYTLWVFGQLNVSVIPPLVSNCD</sequence>
<gene>
    <name evidence="6" type="ORF">CJ030_MR6G019871</name>
</gene>
<keyword evidence="4" id="KW-0732">Signal</keyword>
<dbReference type="Proteomes" id="UP000516437">
    <property type="component" value="Chromosome 6"/>
</dbReference>
<evidence type="ECO:0000256" key="3">
    <source>
        <dbReference type="ARBA" id="ARBA00038300"/>
    </source>
</evidence>
<dbReference type="InterPro" id="IPR036312">
    <property type="entry name" value="Bifun_inhib/LTP/seed_sf"/>
</dbReference>
<dbReference type="PANTHER" id="PTHR35501:SF3">
    <property type="entry name" value="PROTEIN YY1"/>
    <property type="match status" value="1"/>
</dbReference>
<proteinExistence type="inferred from homology"/>
<reference evidence="6 7" key="1">
    <citation type="journal article" date="2019" name="Plant Biotechnol. J.">
        <title>The red bayberry genome and genetic basis of sex determination.</title>
        <authorList>
            <person name="Jia H.M."/>
            <person name="Jia H.J."/>
            <person name="Cai Q.L."/>
            <person name="Wang Y."/>
            <person name="Zhao H.B."/>
            <person name="Yang W.F."/>
            <person name="Wang G.Y."/>
            <person name="Li Y.H."/>
            <person name="Zhan D.L."/>
            <person name="Shen Y.T."/>
            <person name="Niu Q.F."/>
            <person name="Chang L."/>
            <person name="Qiu J."/>
            <person name="Zhao L."/>
            <person name="Xie H.B."/>
            <person name="Fu W.Y."/>
            <person name="Jin J."/>
            <person name="Li X.W."/>
            <person name="Jiao Y."/>
            <person name="Zhou C.C."/>
            <person name="Tu T."/>
            <person name="Chai C.Y."/>
            <person name="Gao J.L."/>
            <person name="Fan L.J."/>
            <person name="van de Weg E."/>
            <person name="Wang J.Y."/>
            <person name="Gao Z.S."/>
        </authorList>
    </citation>
    <scope>NUCLEOTIDE SEQUENCE [LARGE SCALE GENOMIC DNA]</scope>
    <source>
        <tissue evidence="6">Leaves</tissue>
    </source>
</reference>
<dbReference type="EMBL" id="RXIC02000024">
    <property type="protein sequence ID" value="KAB1210738.1"/>
    <property type="molecule type" value="Genomic_DNA"/>
</dbReference>
<feature type="chain" id="PRO_5025495737" evidence="4">
    <location>
        <begin position="33"/>
        <end position="167"/>
    </location>
</feature>
<dbReference type="Pfam" id="PF14368">
    <property type="entry name" value="LTP_2"/>
    <property type="match status" value="1"/>
</dbReference>
<protein>
    <submittedName>
        <fullName evidence="6">Stamen-specific protein FIL1</fullName>
    </submittedName>
</protein>
<evidence type="ECO:0000313" key="7">
    <source>
        <dbReference type="Proteomes" id="UP000516437"/>
    </source>
</evidence>
<evidence type="ECO:0000256" key="2">
    <source>
        <dbReference type="ARBA" id="ARBA00022525"/>
    </source>
</evidence>
<accession>A0A6A1VFZ7</accession>
<dbReference type="CDD" id="cd04660">
    <property type="entry name" value="nsLTP_like"/>
    <property type="match status" value="1"/>
</dbReference>
<evidence type="ECO:0000313" key="6">
    <source>
        <dbReference type="EMBL" id="KAB1210738.1"/>
    </source>
</evidence>
<dbReference type="Gene3D" id="1.10.110.10">
    <property type="entry name" value="Plant lipid-transfer and hydrophobic proteins"/>
    <property type="match status" value="1"/>
</dbReference>
<name>A0A6A1VFZ7_9ROSI</name>
<dbReference type="AlphaFoldDB" id="A0A6A1VFZ7"/>
<evidence type="ECO:0000256" key="4">
    <source>
        <dbReference type="SAM" id="SignalP"/>
    </source>
</evidence>
<organism evidence="6 7">
    <name type="scientific">Morella rubra</name>
    <name type="common">Chinese bayberry</name>
    <dbReference type="NCBI Taxonomy" id="262757"/>
    <lineage>
        <taxon>Eukaryota</taxon>
        <taxon>Viridiplantae</taxon>
        <taxon>Streptophyta</taxon>
        <taxon>Embryophyta</taxon>
        <taxon>Tracheophyta</taxon>
        <taxon>Spermatophyta</taxon>
        <taxon>Magnoliopsida</taxon>
        <taxon>eudicotyledons</taxon>
        <taxon>Gunneridae</taxon>
        <taxon>Pentapetalae</taxon>
        <taxon>rosids</taxon>
        <taxon>fabids</taxon>
        <taxon>Fagales</taxon>
        <taxon>Myricaceae</taxon>
        <taxon>Morella</taxon>
    </lineage>
</organism>
<feature type="domain" description="Bifunctional inhibitor/plant lipid transfer protein/seed storage helical" evidence="5">
    <location>
        <begin position="35"/>
        <end position="95"/>
    </location>
</feature>
<comment type="subcellular location">
    <subcellularLocation>
        <location evidence="1">Secreted</location>
    </subcellularLocation>
</comment>
<dbReference type="OrthoDB" id="1873458at2759"/>
<dbReference type="GO" id="GO:0005576">
    <property type="term" value="C:extracellular region"/>
    <property type="evidence" value="ECO:0007669"/>
    <property type="project" value="UniProtKB-SubCell"/>
</dbReference>
<keyword evidence="7" id="KW-1185">Reference proteome</keyword>
<comment type="similarity">
    <text evidence="3">Belongs to the A9/FIL1 family.</text>
</comment>
<evidence type="ECO:0000259" key="5">
    <source>
        <dbReference type="SMART" id="SM00499"/>
    </source>
</evidence>